<dbReference type="InterPro" id="IPR020904">
    <property type="entry name" value="Sc_DH/Rdtase_CS"/>
</dbReference>
<proteinExistence type="inferred from homology"/>
<dbReference type="InterPro" id="IPR036291">
    <property type="entry name" value="NAD(P)-bd_dom_sf"/>
</dbReference>
<dbReference type="RefSeq" id="WP_133901808.1">
    <property type="nucleotide sequence ID" value="NZ_SOCP01000002.1"/>
</dbReference>
<dbReference type="PRINTS" id="PR00081">
    <property type="entry name" value="GDHRDH"/>
</dbReference>
<reference evidence="5 6" key="1">
    <citation type="submission" date="2019-03" db="EMBL/GenBank/DDBJ databases">
        <title>Genomic Encyclopedia of Archaeal and Bacterial Type Strains, Phase II (KMG-II): from individual species to whole genera.</title>
        <authorList>
            <person name="Goeker M."/>
        </authorList>
    </citation>
    <scope>NUCLEOTIDE SEQUENCE [LARGE SCALE GENOMIC DNA]</scope>
    <source>
        <strain evidence="5 6">DSM 45499</strain>
    </source>
</reference>
<comment type="caution">
    <text evidence="5">The sequence shown here is derived from an EMBL/GenBank/DDBJ whole genome shotgun (WGS) entry which is preliminary data.</text>
</comment>
<dbReference type="CDD" id="cd05374">
    <property type="entry name" value="17beta-HSD-like_SDR_c"/>
    <property type="match status" value="1"/>
</dbReference>
<evidence type="ECO:0000256" key="1">
    <source>
        <dbReference type="ARBA" id="ARBA00006484"/>
    </source>
</evidence>
<evidence type="ECO:0000313" key="6">
    <source>
        <dbReference type="Proteomes" id="UP000294927"/>
    </source>
</evidence>
<dbReference type="Gene3D" id="3.40.50.720">
    <property type="entry name" value="NAD(P)-binding Rossmann-like Domain"/>
    <property type="match status" value="1"/>
</dbReference>
<dbReference type="AlphaFoldDB" id="A0A4R7W349"/>
<evidence type="ECO:0000259" key="4">
    <source>
        <dbReference type="SMART" id="SM00822"/>
    </source>
</evidence>
<dbReference type="OrthoDB" id="3178062at2"/>
<dbReference type="Proteomes" id="UP000294927">
    <property type="component" value="Unassembled WGS sequence"/>
</dbReference>
<sequence>MSSVLITGASRGIGRAVAVELAGRGHRVIATARRPETLADLDVDQRLRLDVTDQQSVDRAVGEAGEIDVLVSNAGETVRAPLESVPLAEVERLFQLNTLGALRVAQGVLPAMRERGAGRLVFVSSTQGRMVLPMIGPYGASKWALEALAETLAIETGHFGISVSVVQPGAVSSGGGERARVFLEDDDPYAPLYAELGVLRGEAVSPEVVAAAVADTIELPDPPLRIPVGAPAERALSARKEAPESEPFLMAEINW</sequence>
<evidence type="ECO:0000256" key="3">
    <source>
        <dbReference type="RuleBase" id="RU000363"/>
    </source>
</evidence>
<dbReference type="PANTHER" id="PTHR44169:SF6">
    <property type="entry name" value="NADPH-DEPENDENT 1-ACYLDIHYDROXYACETONE PHOSPHATE REDUCTASE"/>
    <property type="match status" value="1"/>
</dbReference>
<keyword evidence="2" id="KW-0560">Oxidoreductase</keyword>
<dbReference type="PRINTS" id="PR00080">
    <property type="entry name" value="SDRFAMILY"/>
</dbReference>
<evidence type="ECO:0000313" key="5">
    <source>
        <dbReference type="EMBL" id="TDV56585.1"/>
    </source>
</evidence>
<dbReference type="SMART" id="SM00822">
    <property type="entry name" value="PKS_KR"/>
    <property type="match status" value="1"/>
</dbReference>
<dbReference type="PANTHER" id="PTHR44169">
    <property type="entry name" value="NADPH-DEPENDENT 1-ACYLDIHYDROXYACETONE PHOSPHATE REDUCTASE"/>
    <property type="match status" value="1"/>
</dbReference>
<feature type="domain" description="Ketoreductase" evidence="4">
    <location>
        <begin position="2"/>
        <end position="174"/>
    </location>
</feature>
<protein>
    <submittedName>
        <fullName evidence="5">NADP-dependent 3-hydroxy acid dehydrogenase YdfG</fullName>
    </submittedName>
</protein>
<keyword evidence="6" id="KW-1185">Reference proteome</keyword>
<dbReference type="InterPro" id="IPR002347">
    <property type="entry name" value="SDR_fam"/>
</dbReference>
<dbReference type="Pfam" id="PF00106">
    <property type="entry name" value="adh_short"/>
    <property type="match status" value="1"/>
</dbReference>
<dbReference type="SUPFAM" id="SSF51735">
    <property type="entry name" value="NAD(P)-binding Rossmann-fold domains"/>
    <property type="match status" value="1"/>
</dbReference>
<accession>A0A4R7W349</accession>
<name>A0A4R7W349_9PSEU</name>
<comment type="similarity">
    <text evidence="1 3">Belongs to the short-chain dehydrogenases/reductases (SDR) family.</text>
</comment>
<gene>
    <name evidence="5" type="ORF">CLV71_102652</name>
</gene>
<dbReference type="EMBL" id="SOCP01000002">
    <property type="protein sequence ID" value="TDV56585.1"/>
    <property type="molecule type" value="Genomic_DNA"/>
</dbReference>
<evidence type="ECO:0000256" key="2">
    <source>
        <dbReference type="ARBA" id="ARBA00023002"/>
    </source>
</evidence>
<dbReference type="PROSITE" id="PS00061">
    <property type="entry name" value="ADH_SHORT"/>
    <property type="match status" value="1"/>
</dbReference>
<organism evidence="5 6">
    <name type="scientific">Actinophytocola oryzae</name>
    <dbReference type="NCBI Taxonomy" id="502181"/>
    <lineage>
        <taxon>Bacteria</taxon>
        <taxon>Bacillati</taxon>
        <taxon>Actinomycetota</taxon>
        <taxon>Actinomycetes</taxon>
        <taxon>Pseudonocardiales</taxon>
        <taxon>Pseudonocardiaceae</taxon>
    </lineage>
</organism>
<dbReference type="InterPro" id="IPR057326">
    <property type="entry name" value="KR_dom"/>
</dbReference>
<dbReference type="GO" id="GO:0016491">
    <property type="term" value="F:oxidoreductase activity"/>
    <property type="evidence" value="ECO:0007669"/>
    <property type="project" value="UniProtKB-KW"/>
</dbReference>